<protein>
    <submittedName>
        <fullName evidence="1">Uncharacterized protein</fullName>
    </submittedName>
</protein>
<dbReference type="AlphaFoldDB" id="A0A0U1LT07"/>
<name>A0A0U1LT07_TALIS</name>
<dbReference type="EMBL" id="CVMT01000002">
    <property type="protein sequence ID" value="CRG86528.1"/>
    <property type="molecule type" value="Genomic_DNA"/>
</dbReference>
<reference evidence="1 2" key="1">
    <citation type="submission" date="2015-04" db="EMBL/GenBank/DDBJ databases">
        <authorList>
            <person name="Syromyatnikov M.Y."/>
            <person name="Popov V.N."/>
        </authorList>
    </citation>
    <scope>NUCLEOTIDE SEQUENCE [LARGE SCALE GENOMIC DNA]</scope>
    <source>
        <strain evidence="1">WF-38-12</strain>
    </source>
</reference>
<gene>
    <name evidence="1" type="ORF">PISL3812_03535</name>
</gene>
<organism evidence="1 2">
    <name type="scientific">Talaromyces islandicus</name>
    <name type="common">Penicillium islandicum</name>
    <dbReference type="NCBI Taxonomy" id="28573"/>
    <lineage>
        <taxon>Eukaryota</taxon>
        <taxon>Fungi</taxon>
        <taxon>Dikarya</taxon>
        <taxon>Ascomycota</taxon>
        <taxon>Pezizomycotina</taxon>
        <taxon>Eurotiomycetes</taxon>
        <taxon>Eurotiomycetidae</taxon>
        <taxon>Eurotiales</taxon>
        <taxon>Trichocomaceae</taxon>
        <taxon>Talaromyces</taxon>
        <taxon>Talaromyces sect. Islandici</taxon>
    </lineage>
</organism>
<dbReference type="OrthoDB" id="2156052at2759"/>
<accession>A0A0U1LT07</accession>
<keyword evidence="2" id="KW-1185">Reference proteome</keyword>
<dbReference type="Proteomes" id="UP000054383">
    <property type="component" value="Unassembled WGS sequence"/>
</dbReference>
<evidence type="ECO:0000313" key="1">
    <source>
        <dbReference type="EMBL" id="CRG86528.1"/>
    </source>
</evidence>
<sequence>MLNRKIHNCLLKAGDYESVENLSRFVRLRNAHLVHQKSYTDYQDRSRSTNFAELLNICHKLSRLLSNTVSSSPGLSQSLDQEEAQIAPYPQRIVDWDDLPELQEMVWNFLDERTVFSNDHVFPSEFQCKLVEHSIYPICSSKDVYNFRHQTVHRFLRLIWTQLLSDETIITSCLRDAYHCLADPCGIATSTLEFELQADSADCRVYLLADRHEFPIFFVQYLSTQELPTSQIRQQPTKLHFGRDVLNGGGMQSAFIAAVTRAYARMLSTGERSCLLDTGEALVFLQADGARPDVLRILKYIPVDELGEDAEGDADKTVVAQYLTFALVSLQDVAPSQKWDEEIDQKCPNARDHGIEYHEIDSAVLLNILYNQLAQSDQPYAFRPIHLHGKHHHYLKGAIPGYGYTFLAKAAETGYVEELENEFRIYQNLPASQGFEIPVCLGMVDFKACIGRSHTYYGKECEKVLLLSCSGVSAVSVVDKGSVDHLTEDRKMLELELGDIAELAAMSTGKVDLSWCNLVWNQQEERLVWINFLFWQD</sequence>
<proteinExistence type="predicted"/>
<evidence type="ECO:0000313" key="2">
    <source>
        <dbReference type="Proteomes" id="UP000054383"/>
    </source>
</evidence>